<name>X0YK93_9ZZZZ</name>
<reference evidence="1" key="1">
    <citation type="journal article" date="2014" name="Front. Microbiol.">
        <title>High frequency of phylogenetically diverse reductive dehalogenase-homologous genes in deep subseafloor sedimentary metagenomes.</title>
        <authorList>
            <person name="Kawai M."/>
            <person name="Futagami T."/>
            <person name="Toyoda A."/>
            <person name="Takaki Y."/>
            <person name="Nishi S."/>
            <person name="Hori S."/>
            <person name="Arai W."/>
            <person name="Tsubouchi T."/>
            <person name="Morono Y."/>
            <person name="Uchiyama I."/>
            <person name="Ito T."/>
            <person name="Fujiyama A."/>
            <person name="Inagaki F."/>
            <person name="Takami H."/>
        </authorList>
    </citation>
    <scope>NUCLEOTIDE SEQUENCE</scope>
    <source>
        <strain evidence="1">Expedition CK06-06</strain>
    </source>
</reference>
<comment type="caution">
    <text evidence="1">The sequence shown here is derived from an EMBL/GenBank/DDBJ whole genome shotgun (WGS) entry which is preliminary data.</text>
</comment>
<dbReference type="InterPro" id="IPR009057">
    <property type="entry name" value="Homeodomain-like_sf"/>
</dbReference>
<organism evidence="1">
    <name type="scientific">marine sediment metagenome</name>
    <dbReference type="NCBI Taxonomy" id="412755"/>
    <lineage>
        <taxon>unclassified sequences</taxon>
        <taxon>metagenomes</taxon>
        <taxon>ecological metagenomes</taxon>
    </lineage>
</organism>
<dbReference type="EMBL" id="BARS01044535">
    <property type="protein sequence ID" value="GAG37216.1"/>
    <property type="molecule type" value="Genomic_DNA"/>
</dbReference>
<gene>
    <name evidence="1" type="ORF">S01H1_67264</name>
</gene>
<sequence length="208" mass="23511">MVAAVRRGDSQREVANRFGVALCTVQRWFERAEGRRLDRVDWSGLPPVPKRTRRTDPVIEQRVLTIRRWLKDRSALGEYGATAIRREMEARGIEPCPSIPTIGRILQRRGVLDGRKRTRRPPPPRGWYLPEVAAEKVELDSFDTIEGLAIRGGPHLTVLTGVSLHGGLVAAWPARFVSAKSTLDALVEHWREVGLPAYAQFDNDNRFT</sequence>
<protein>
    <recommendedName>
        <fullName evidence="2">Integrase catalytic domain-containing protein</fullName>
    </recommendedName>
</protein>
<evidence type="ECO:0008006" key="2">
    <source>
        <dbReference type="Google" id="ProtNLM"/>
    </source>
</evidence>
<dbReference type="SUPFAM" id="SSF46689">
    <property type="entry name" value="Homeodomain-like"/>
    <property type="match status" value="1"/>
</dbReference>
<accession>X0YK93</accession>
<proteinExistence type="predicted"/>
<evidence type="ECO:0000313" key="1">
    <source>
        <dbReference type="EMBL" id="GAG37216.1"/>
    </source>
</evidence>
<feature type="non-terminal residue" evidence="1">
    <location>
        <position position="208"/>
    </location>
</feature>
<dbReference type="AlphaFoldDB" id="X0YK93"/>